<gene>
    <name evidence="2" type="ORF">C8046_10530</name>
</gene>
<organism evidence="2 3">
    <name type="scientific">Serinibacter arcticus</name>
    <dbReference type="NCBI Taxonomy" id="1655435"/>
    <lineage>
        <taxon>Bacteria</taxon>
        <taxon>Bacillati</taxon>
        <taxon>Actinomycetota</taxon>
        <taxon>Actinomycetes</taxon>
        <taxon>Micrococcales</taxon>
        <taxon>Beutenbergiaceae</taxon>
        <taxon>Serinibacter</taxon>
    </lineage>
</organism>
<dbReference type="RefSeq" id="WP_109229400.1">
    <property type="nucleotide sequence ID" value="NZ_PYHR01000002.1"/>
</dbReference>
<feature type="domain" description="Glyoxalase-like" evidence="1">
    <location>
        <begin position="138"/>
        <end position="244"/>
    </location>
</feature>
<dbReference type="OrthoDB" id="3286168at2"/>
<protein>
    <recommendedName>
        <fullName evidence="1">Glyoxalase-like domain-containing protein</fullName>
    </recommendedName>
</protein>
<sequence length="256" mass="27101">MEVRWTTAMLDVPGAVHEAEVTFWGRATASDLSARRGDADEFATFVPVEVDVDPFLRLQVIDLGPRVHLDLHVGSAEGSRGGGLLRALTEALALGATVRHDAGTHVVLASPGGFVFCLVRDEGEAARPSAVDGVLVDQLCLDVPAAVFEREVAFWVGLTGWEAPTLASGADLVPLRRPGHLPLRLLLQRLGQDPRERVTAHLDLASADRAAAVATHEAWGARVVGSGARWTTLVDPAGLAYCLTDRDPGTGFLPGA</sequence>
<dbReference type="Proteomes" id="UP000245166">
    <property type="component" value="Unassembled WGS sequence"/>
</dbReference>
<dbReference type="SUPFAM" id="SSF54593">
    <property type="entry name" value="Glyoxalase/Bleomycin resistance protein/Dihydroxybiphenyl dioxygenase"/>
    <property type="match status" value="1"/>
</dbReference>
<comment type="caution">
    <text evidence="2">The sequence shown here is derived from an EMBL/GenBank/DDBJ whole genome shotgun (WGS) entry which is preliminary data.</text>
</comment>
<evidence type="ECO:0000313" key="3">
    <source>
        <dbReference type="Proteomes" id="UP000245166"/>
    </source>
</evidence>
<dbReference type="InterPro" id="IPR029068">
    <property type="entry name" value="Glyas_Bleomycin-R_OHBP_Dase"/>
</dbReference>
<evidence type="ECO:0000259" key="1">
    <source>
        <dbReference type="Pfam" id="PF18029"/>
    </source>
</evidence>
<proteinExistence type="predicted"/>
<feature type="domain" description="Glyoxalase-like" evidence="1">
    <location>
        <begin position="15"/>
        <end position="119"/>
    </location>
</feature>
<evidence type="ECO:0000313" key="2">
    <source>
        <dbReference type="EMBL" id="PWD51019.1"/>
    </source>
</evidence>
<accession>A0A2U1ZVL9</accession>
<reference evidence="2 3" key="1">
    <citation type="submission" date="2018-03" db="EMBL/GenBank/DDBJ databases">
        <title>Genome assembly of novel Miniimonas species PCH200.</title>
        <authorList>
            <person name="Thakur V."/>
            <person name="Kumar V."/>
            <person name="Singh D."/>
        </authorList>
    </citation>
    <scope>NUCLEOTIDE SEQUENCE [LARGE SCALE GENOMIC DNA]</scope>
    <source>
        <strain evidence="2 3">PCH200</strain>
    </source>
</reference>
<dbReference type="Pfam" id="PF18029">
    <property type="entry name" value="Glyoxalase_6"/>
    <property type="match status" value="2"/>
</dbReference>
<dbReference type="EMBL" id="PYHR01000002">
    <property type="protein sequence ID" value="PWD51019.1"/>
    <property type="molecule type" value="Genomic_DNA"/>
</dbReference>
<name>A0A2U1ZVL9_9MICO</name>
<dbReference type="InterPro" id="IPR041581">
    <property type="entry name" value="Glyoxalase_6"/>
</dbReference>
<dbReference type="Gene3D" id="3.10.180.10">
    <property type="entry name" value="2,3-Dihydroxybiphenyl 1,2-Dioxygenase, domain 1"/>
    <property type="match status" value="2"/>
</dbReference>
<dbReference type="AlphaFoldDB" id="A0A2U1ZVL9"/>
<dbReference type="PANTHER" id="PTHR35908">
    <property type="entry name" value="HYPOTHETICAL FUSION PROTEIN"/>
    <property type="match status" value="1"/>
</dbReference>
<keyword evidence="3" id="KW-1185">Reference proteome</keyword>
<dbReference type="PANTHER" id="PTHR35908:SF1">
    <property type="entry name" value="CONSERVED PROTEIN"/>
    <property type="match status" value="1"/>
</dbReference>